<keyword evidence="8" id="KW-0539">Nucleus</keyword>
<dbReference type="InterPro" id="IPR042617">
    <property type="entry name" value="CTC1-like"/>
</dbReference>
<evidence type="ECO:0000256" key="5">
    <source>
        <dbReference type="ARBA" id="ARBA00022454"/>
    </source>
</evidence>
<dbReference type="Pfam" id="PF15489">
    <property type="entry name" value="CTC1"/>
    <property type="match status" value="2"/>
</dbReference>
<evidence type="ECO:0000256" key="4">
    <source>
        <dbReference type="ARBA" id="ARBA00016175"/>
    </source>
</evidence>
<dbReference type="OrthoDB" id="2314520at2759"/>
<keyword evidence="11" id="KW-1185">Reference proteome</keyword>
<comment type="similarity">
    <text evidence="3">Belongs to the CTC1 family.</text>
</comment>
<dbReference type="InterPro" id="IPR029156">
    <property type="entry name" value="CTC1"/>
</dbReference>
<evidence type="ECO:0000256" key="1">
    <source>
        <dbReference type="ARBA" id="ARBA00004123"/>
    </source>
</evidence>
<protein>
    <recommendedName>
        <fullName evidence="4">CST complex subunit CTC1</fullName>
    </recommendedName>
</protein>
<comment type="caution">
    <text evidence="10">The sequence shown here is derived from an EMBL/GenBank/DDBJ whole genome shotgun (WGS) entry which is preliminary data.</text>
</comment>
<dbReference type="PANTHER" id="PTHR14865">
    <property type="entry name" value="CST COMPLEX SUBUNIT CTC1"/>
    <property type="match status" value="1"/>
</dbReference>
<keyword evidence="6" id="KW-0779">Telomere</keyword>
<evidence type="ECO:0000256" key="3">
    <source>
        <dbReference type="ARBA" id="ARBA00006332"/>
    </source>
</evidence>
<proteinExistence type="inferred from homology"/>
<dbReference type="Proteomes" id="UP000316079">
    <property type="component" value="Unassembled WGS sequence"/>
</dbReference>
<keyword evidence="5" id="KW-0158">Chromosome</keyword>
<organism evidence="10 11">
    <name type="scientific">Danionella cerebrum</name>
    <dbReference type="NCBI Taxonomy" id="2873325"/>
    <lineage>
        <taxon>Eukaryota</taxon>
        <taxon>Metazoa</taxon>
        <taxon>Chordata</taxon>
        <taxon>Craniata</taxon>
        <taxon>Vertebrata</taxon>
        <taxon>Euteleostomi</taxon>
        <taxon>Actinopterygii</taxon>
        <taxon>Neopterygii</taxon>
        <taxon>Teleostei</taxon>
        <taxon>Ostariophysi</taxon>
        <taxon>Cypriniformes</taxon>
        <taxon>Danionidae</taxon>
        <taxon>Danioninae</taxon>
        <taxon>Danionella</taxon>
    </lineage>
</organism>
<dbReference type="GO" id="GO:0003697">
    <property type="term" value="F:single-stranded DNA binding"/>
    <property type="evidence" value="ECO:0007669"/>
    <property type="project" value="InterPro"/>
</dbReference>
<keyword evidence="7" id="KW-0238">DNA-binding</keyword>
<evidence type="ECO:0000256" key="7">
    <source>
        <dbReference type="ARBA" id="ARBA00023125"/>
    </source>
</evidence>
<evidence type="ECO:0000256" key="9">
    <source>
        <dbReference type="SAM" id="MobiDB-lite"/>
    </source>
</evidence>
<feature type="region of interest" description="Disordered" evidence="9">
    <location>
        <begin position="286"/>
        <end position="309"/>
    </location>
</feature>
<evidence type="ECO:0000313" key="11">
    <source>
        <dbReference type="Proteomes" id="UP000316079"/>
    </source>
</evidence>
<gene>
    <name evidence="10" type="ORF">DNTS_007806</name>
</gene>
<comment type="subcellular location">
    <subcellularLocation>
        <location evidence="2">Chromosome</location>
        <location evidence="2">Telomere</location>
    </subcellularLocation>
    <subcellularLocation>
        <location evidence="1">Nucleus</location>
    </subcellularLocation>
</comment>
<dbReference type="AlphaFoldDB" id="A0A553N5R1"/>
<dbReference type="GO" id="GO:0010833">
    <property type="term" value="P:telomere maintenance via telomere lengthening"/>
    <property type="evidence" value="ECO:0007669"/>
    <property type="project" value="TreeGrafter"/>
</dbReference>
<dbReference type="EMBL" id="SRMA01027026">
    <property type="protein sequence ID" value="TRY60733.1"/>
    <property type="molecule type" value="Genomic_DNA"/>
</dbReference>
<dbReference type="GO" id="GO:0045740">
    <property type="term" value="P:positive regulation of DNA replication"/>
    <property type="evidence" value="ECO:0007669"/>
    <property type="project" value="TreeGrafter"/>
</dbReference>
<dbReference type="STRING" id="623744.A0A553N5R1"/>
<reference evidence="10 11" key="1">
    <citation type="journal article" date="2019" name="Sci. Data">
        <title>Hybrid genome assembly and annotation of Danionella translucida.</title>
        <authorList>
            <person name="Kadobianskyi M."/>
            <person name="Schulze L."/>
            <person name="Schuelke M."/>
            <person name="Judkewitz B."/>
        </authorList>
    </citation>
    <scope>NUCLEOTIDE SEQUENCE [LARGE SCALE GENOMIC DNA]</scope>
    <source>
        <strain evidence="10 11">Bolton</strain>
    </source>
</reference>
<evidence type="ECO:0000256" key="2">
    <source>
        <dbReference type="ARBA" id="ARBA00004574"/>
    </source>
</evidence>
<dbReference type="GO" id="GO:1990879">
    <property type="term" value="C:CST complex"/>
    <property type="evidence" value="ECO:0007669"/>
    <property type="project" value="TreeGrafter"/>
</dbReference>
<accession>A0A553N5R1</accession>
<sequence>MILHLCVQERLWLSQFYQRILQLASLAECSGFCPIECARSTLQKIQMVFRDLPLSYKFVSVSEMKRDQRISCCSSSGPLKMHPAIQKTLPHDNLMLIGFLCDGRTEGASEGVWRVRDEGGSIPCMMLQASNILLGQLMFFPSWNYITHDAPGEIGFLELREAPVSLSMVFMVFEPGGSLSENFSVSRMVELLRDRSYPGRAAVCVEGEVSAVCPPLLISGCRFFFLELTDGQSSLIELKDQVWSQCLRVGQTVAFYCFRVCSLQSLKGRRVLTDCSLSRLDILREAETPSSEEETTPLHSGTPDTHIRDAPPGTITKILNLEAGLFELEGQVGLCMAYQPVQKWHGALRPGAKLLLHNVHFTYDVSSLAPRVLLFACLRSSVQLTAFSLLSPEEPLSKRLTQSALQDLLLKHNLPPAHFIWLSYCHSAVLERLCPRWVCAERAPVVAKRLLDAACDANQSIPRERDIYREMVHLPHYCPITMLMKSIVWSPDSLSSLLSVTSRHQHLTAAELNAELRWSVCVKTLDELAQCPSSSDSHSVMMKMRKLMVVGVLQLDAQSASLQLTDRTHSLQCLCVKSDGSPFINSAWQGCLVCVRNCSLVMERFMETSFPSWKHLDQSSYITHKHCRLYLKLCMDDLLIISPSAAMRHLQTPSLSQPAKPPRSGGVVSVVFQLLMKQGVDLHFVGVCVRWFPVLHPGCLYRLIIVNTQDVNLLKPMHPPGATAICNLVVQPQWRIHTLAEEAQVETPALMSVCEVVHSNPDIVSFHGVISERITLQDDHRKNPNIRSVIGRTDGVKDLRVQLVIQDAVRRSQSVSVYLDLEPHTLGLIPGASVEVHHVQRKISGALNVYCSTLSISYLNVVTLSTPAFQETLPPRMLLDEWTGAKQCTLGQFRGFVDCVMSLTLQWTCSLCYSIYKQSRCSQTYPQCDSTSAVFQAEAKVVVEDGSSKAFVWFSSERVRDLLQLDEGQWAGVQRRVRIKGILRLYRRGHGLTCDGDPEDVLVQYLSFLCMSATVRRQIHLSCQLRSQKKGKSEAKVVRRGRNEFLSRFPSVLVLHCQQILDDSNRR</sequence>
<evidence type="ECO:0000256" key="8">
    <source>
        <dbReference type="ARBA" id="ARBA00023242"/>
    </source>
</evidence>
<evidence type="ECO:0000313" key="10">
    <source>
        <dbReference type="EMBL" id="TRY60733.1"/>
    </source>
</evidence>
<evidence type="ECO:0000256" key="6">
    <source>
        <dbReference type="ARBA" id="ARBA00022895"/>
    </source>
</evidence>
<dbReference type="GO" id="GO:0042162">
    <property type="term" value="F:telomeric DNA binding"/>
    <property type="evidence" value="ECO:0007669"/>
    <property type="project" value="TreeGrafter"/>
</dbReference>
<dbReference type="PANTHER" id="PTHR14865:SF2">
    <property type="entry name" value="CST COMPLEX SUBUNIT CTC1"/>
    <property type="match status" value="1"/>
</dbReference>
<name>A0A553N5R1_9TELE</name>